<reference evidence="1" key="1">
    <citation type="submission" date="2013-07" db="EMBL/GenBank/DDBJ databases">
        <title>Transcriptome sequencing and developmental regulation of gene expression in Anopheles aquasalis.</title>
        <authorList>
            <consortium name="Brazilian Malaria Network (MCT/CNPq/MS/SCTIE/DECIT/PRONEX 555648/2009-5) and Research Network on Bioactive Molecules from Arthropod Vectors (NAP-MOBIARVE"/>
            <consortium name="University of Sao Paulo)"/>
            <person name="Marinotti O."/>
            <person name="Ribeiro J.M.C."/>
            <person name="Costa-da-Silva A.L."/>
            <person name="Silva M.C.P."/>
            <person name="Lopes A.R."/>
            <person name="Barros M.S."/>
            <person name="Sa-Nunes A."/>
            <person name="Konjin B.B."/>
            <person name="Carvalho E."/>
            <person name="Suesdek L."/>
            <person name="Silva-Neto M.A.C."/>
            <person name="Capurro M.L."/>
        </authorList>
    </citation>
    <scope>NUCLEOTIDE SEQUENCE</scope>
    <source>
        <tissue evidence="1">Whole body</tissue>
    </source>
</reference>
<name>T1E869_ANOAQ</name>
<organism evidence="1">
    <name type="scientific">Anopheles aquasalis</name>
    <name type="common">Malaria mosquito</name>
    <dbReference type="NCBI Taxonomy" id="42839"/>
    <lineage>
        <taxon>Eukaryota</taxon>
        <taxon>Metazoa</taxon>
        <taxon>Ecdysozoa</taxon>
        <taxon>Arthropoda</taxon>
        <taxon>Hexapoda</taxon>
        <taxon>Insecta</taxon>
        <taxon>Pterygota</taxon>
        <taxon>Neoptera</taxon>
        <taxon>Endopterygota</taxon>
        <taxon>Diptera</taxon>
        <taxon>Nematocera</taxon>
        <taxon>Culicoidea</taxon>
        <taxon>Culicidae</taxon>
        <taxon>Anophelinae</taxon>
        <taxon>Anopheles</taxon>
    </lineage>
</organism>
<evidence type="ECO:0000313" key="1">
    <source>
        <dbReference type="EMBL" id="JAA99153.1"/>
    </source>
</evidence>
<dbReference type="EMBL" id="GAMD01002437">
    <property type="protein sequence ID" value="JAA99153.1"/>
    <property type="molecule type" value="mRNA"/>
</dbReference>
<dbReference type="AlphaFoldDB" id="T1E869"/>
<accession>T1E869</accession>
<sequence length="80" mass="9110">MSSYHTPTHTRGRVVSLTRNRERALDLFSCRGQLIKLAPHTLRRKQKYESIRSDRTPKSTCINLANQLGSPVSRTFPSAN</sequence>
<proteinExistence type="evidence at transcript level"/>
<protein>
    <submittedName>
        <fullName evidence="1">Uncharacterized protein</fullName>
    </submittedName>
</protein>